<dbReference type="EMBL" id="CACQ02000796">
    <property type="protein sequence ID" value="CCF33534.1"/>
    <property type="molecule type" value="Genomic_DNA"/>
</dbReference>
<accession>H1UZY3</accession>
<proteinExistence type="predicted"/>
<dbReference type="Proteomes" id="UP000007174">
    <property type="component" value="Unassembled WGS sequence"/>
</dbReference>
<sequence>MQAAEGPEETSEGSLPGVVPLNSVQISLTLLATTFLKVAVSPKLELMPAGGEDDHVSMG</sequence>
<gene>
    <name evidence="1" type="ORF">CH063_05702</name>
</gene>
<evidence type="ECO:0000313" key="1">
    <source>
        <dbReference type="EMBL" id="CCF33534.1"/>
    </source>
</evidence>
<evidence type="ECO:0000313" key="2">
    <source>
        <dbReference type="Proteomes" id="UP000007174"/>
    </source>
</evidence>
<dbReference type="HOGENOM" id="CLU_2960642_0_0_1"/>
<name>H1UZY3_COLHI</name>
<reference evidence="2" key="1">
    <citation type="journal article" date="2012" name="Nat. Genet.">
        <title>Lifestyle transitions in plant pathogenic Colletotrichum fungi deciphered by genome and transcriptome analyses.</title>
        <authorList>
            <person name="O'Connell R.J."/>
            <person name="Thon M.R."/>
            <person name="Hacquard S."/>
            <person name="Amyotte S.G."/>
            <person name="Kleemann J."/>
            <person name="Torres M.F."/>
            <person name="Damm U."/>
            <person name="Buiate E.A."/>
            <person name="Epstein L."/>
            <person name="Alkan N."/>
            <person name="Altmueller J."/>
            <person name="Alvarado-Balderrama L."/>
            <person name="Bauser C.A."/>
            <person name="Becker C."/>
            <person name="Birren B.W."/>
            <person name="Chen Z."/>
            <person name="Choi J."/>
            <person name="Crouch J.A."/>
            <person name="Duvick J.P."/>
            <person name="Farman M.A."/>
            <person name="Gan P."/>
            <person name="Heiman D."/>
            <person name="Henrissat B."/>
            <person name="Howard R.J."/>
            <person name="Kabbage M."/>
            <person name="Koch C."/>
            <person name="Kracher B."/>
            <person name="Kubo Y."/>
            <person name="Law A.D."/>
            <person name="Lebrun M.-H."/>
            <person name="Lee Y.-H."/>
            <person name="Miyara I."/>
            <person name="Moore N."/>
            <person name="Neumann U."/>
            <person name="Nordstroem K."/>
            <person name="Panaccione D.G."/>
            <person name="Panstruga R."/>
            <person name="Place M."/>
            <person name="Proctor R.H."/>
            <person name="Prusky D."/>
            <person name="Rech G."/>
            <person name="Reinhardt R."/>
            <person name="Rollins J.A."/>
            <person name="Rounsley S."/>
            <person name="Schardl C.L."/>
            <person name="Schwartz D.C."/>
            <person name="Shenoy N."/>
            <person name="Shirasu K."/>
            <person name="Sikhakolli U.R."/>
            <person name="Stueber K."/>
            <person name="Sukno S.A."/>
            <person name="Sweigard J.A."/>
            <person name="Takano Y."/>
            <person name="Takahara H."/>
            <person name="Trail F."/>
            <person name="van der Does H.C."/>
            <person name="Voll L.M."/>
            <person name="Will I."/>
            <person name="Young S."/>
            <person name="Zeng Q."/>
            <person name="Zhang J."/>
            <person name="Zhou S."/>
            <person name="Dickman M.B."/>
            <person name="Schulze-Lefert P."/>
            <person name="Ver Loren van Themaat E."/>
            <person name="Ma L.-J."/>
            <person name="Vaillancourt L.J."/>
        </authorList>
    </citation>
    <scope>NUCLEOTIDE SEQUENCE [LARGE SCALE GENOMIC DNA]</scope>
    <source>
        <strain evidence="2">IMI 349063</strain>
    </source>
</reference>
<protein>
    <submittedName>
        <fullName evidence="1">Uncharacterized protein</fullName>
    </submittedName>
</protein>
<organism evidence="1 2">
    <name type="scientific">Colletotrichum higginsianum (strain IMI 349063)</name>
    <name type="common">Crucifer anthracnose fungus</name>
    <dbReference type="NCBI Taxonomy" id="759273"/>
    <lineage>
        <taxon>Eukaryota</taxon>
        <taxon>Fungi</taxon>
        <taxon>Dikarya</taxon>
        <taxon>Ascomycota</taxon>
        <taxon>Pezizomycotina</taxon>
        <taxon>Sordariomycetes</taxon>
        <taxon>Hypocreomycetidae</taxon>
        <taxon>Glomerellales</taxon>
        <taxon>Glomerellaceae</taxon>
        <taxon>Colletotrichum</taxon>
        <taxon>Colletotrichum destructivum species complex</taxon>
    </lineage>
</organism>
<dbReference type="AlphaFoldDB" id="H1UZY3"/>